<dbReference type="Gene3D" id="1.10.510.10">
    <property type="entry name" value="Transferase(Phosphotransferase) domain 1"/>
    <property type="match status" value="1"/>
</dbReference>
<proteinExistence type="predicted"/>
<evidence type="ECO:0008006" key="3">
    <source>
        <dbReference type="Google" id="ProtNLM"/>
    </source>
</evidence>
<reference evidence="1" key="1">
    <citation type="submission" date="2023-03" db="EMBL/GenBank/DDBJ databases">
        <title>Massive genome expansion in bonnet fungi (Mycena s.s.) driven by repeated elements and novel gene families across ecological guilds.</title>
        <authorList>
            <consortium name="Lawrence Berkeley National Laboratory"/>
            <person name="Harder C.B."/>
            <person name="Miyauchi S."/>
            <person name="Viragh M."/>
            <person name="Kuo A."/>
            <person name="Thoen E."/>
            <person name="Andreopoulos B."/>
            <person name="Lu D."/>
            <person name="Skrede I."/>
            <person name="Drula E."/>
            <person name="Henrissat B."/>
            <person name="Morin E."/>
            <person name="Kohler A."/>
            <person name="Barry K."/>
            <person name="LaButti K."/>
            <person name="Morin E."/>
            <person name="Salamov A."/>
            <person name="Lipzen A."/>
            <person name="Mereny Z."/>
            <person name="Hegedus B."/>
            <person name="Baldrian P."/>
            <person name="Stursova M."/>
            <person name="Weitz H."/>
            <person name="Taylor A."/>
            <person name="Grigoriev I.V."/>
            <person name="Nagy L.G."/>
            <person name="Martin F."/>
            <person name="Kauserud H."/>
        </authorList>
    </citation>
    <scope>NUCLEOTIDE SEQUENCE</scope>
    <source>
        <strain evidence="1">CBHHK188m</strain>
    </source>
</reference>
<dbReference type="SUPFAM" id="SSF56112">
    <property type="entry name" value="Protein kinase-like (PK-like)"/>
    <property type="match status" value="1"/>
</dbReference>
<name>A0AAD7K227_9AGAR</name>
<evidence type="ECO:0000313" key="2">
    <source>
        <dbReference type="Proteomes" id="UP001215280"/>
    </source>
</evidence>
<keyword evidence="2" id="KW-1185">Reference proteome</keyword>
<dbReference type="InterPro" id="IPR011009">
    <property type="entry name" value="Kinase-like_dom_sf"/>
</dbReference>
<sequence>QQMLIPDVLGLLTLDEFHAITTSRSRDHIHALPFAQLFPNLNPLAGDFLAKMLTFNPKKCMSRAEVLAHPYFKVY</sequence>
<accession>A0AAD7K227</accession>
<organism evidence="1 2">
    <name type="scientific">Mycena maculata</name>
    <dbReference type="NCBI Taxonomy" id="230809"/>
    <lineage>
        <taxon>Eukaryota</taxon>
        <taxon>Fungi</taxon>
        <taxon>Dikarya</taxon>
        <taxon>Basidiomycota</taxon>
        <taxon>Agaricomycotina</taxon>
        <taxon>Agaricomycetes</taxon>
        <taxon>Agaricomycetidae</taxon>
        <taxon>Agaricales</taxon>
        <taxon>Marasmiineae</taxon>
        <taxon>Mycenaceae</taxon>
        <taxon>Mycena</taxon>
    </lineage>
</organism>
<protein>
    <recommendedName>
        <fullName evidence="3">Mitogen-activated protein kinase</fullName>
    </recommendedName>
</protein>
<feature type="non-terminal residue" evidence="1">
    <location>
        <position position="1"/>
    </location>
</feature>
<gene>
    <name evidence="1" type="ORF">DFH07DRAFT_731780</name>
</gene>
<dbReference type="AlphaFoldDB" id="A0AAD7K227"/>
<evidence type="ECO:0000313" key="1">
    <source>
        <dbReference type="EMBL" id="KAJ7776654.1"/>
    </source>
</evidence>
<dbReference type="EMBL" id="JARJLG010000012">
    <property type="protein sequence ID" value="KAJ7776654.1"/>
    <property type="molecule type" value="Genomic_DNA"/>
</dbReference>
<comment type="caution">
    <text evidence="1">The sequence shown here is derived from an EMBL/GenBank/DDBJ whole genome shotgun (WGS) entry which is preliminary data.</text>
</comment>
<dbReference type="Proteomes" id="UP001215280">
    <property type="component" value="Unassembled WGS sequence"/>
</dbReference>